<protein>
    <submittedName>
        <fullName evidence="2">Predicted membrane protein (DUF2085)</fullName>
    </submittedName>
</protein>
<organism evidence="2">
    <name type="scientific">Desulfitobacterium hafniense</name>
    <name type="common">Desulfitobacterium frappieri</name>
    <dbReference type="NCBI Taxonomy" id="49338"/>
    <lineage>
        <taxon>Bacteria</taxon>
        <taxon>Bacillati</taxon>
        <taxon>Bacillota</taxon>
        <taxon>Clostridia</taxon>
        <taxon>Eubacteriales</taxon>
        <taxon>Desulfitobacteriaceae</taxon>
        <taxon>Desulfitobacterium</taxon>
    </lineage>
</organism>
<dbReference type="Proteomes" id="UP000054623">
    <property type="component" value="Unassembled WGS sequence"/>
</dbReference>
<dbReference type="Pfam" id="PF09858">
    <property type="entry name" value="DUF2085"/>
    <property type="match status" value="1"/>
</dbReference>
<dbReference type="AlphaFoldDB" id="A0A098B1U8"/>
<evidence type="ECO:0000313" key="4">
    <source>
        <dbReference type="Proteomes" id="UP000054623"/>
    </source>
</evidence>
<keyword evidence="1" id="KW-0812">Transmembrane</keyword>
<accession>A0A098B1U8</accession>
<feature type="transmembrane region" description="Helical" evidence="1">
    <location>
        <begin position="89"/>
        <end position="110"/>
    </location>
</feature>
<dbReference type="PATRIC" id="fig|49338.4.peg.2639"/>
<evidence type="ECO:0000313" key="3">
    <source>
        <dbReference type="EMBL" id="KTE89897.1"/>
    </source>
</evidence>
<evidence type="ECO:0000256" key="1">
    <source>
        <dbReference type="SAM" id="Phobius"/>
    </source>
</evidence>
<keyword evidence="1" id="KW-0472">Membrane</keyword>
<name>A0A098B1U8_DESHA</name>
<gene>
    <name evidence="3" type="ORF">AT727_11155</name>
    <name evidence="2" type="ORF">DPCES_2455</name>
</gene>
<feature type="transmembrane region" description="Helical" evidence="1">
    <location>
        <begin position="57"/>
        <end position="77"/>
    </location>
</feature>
<sequence length="122" mass="13536">MNINIGKALHYLFLCHRLPERSFFFRGRQFPVCARCTGIAFGYILGALLALKYHPVPLGTIILLLIPLGIDGSVQYLGLGESTNKRRLLTGIGAGIATVFLLAKIILMGINHGRLLYDYIMF</sequence>
<evidence type="ECO:0000313" key="2">
    <source>
        <dbReference type="EMBL" id="CDX02342.1"/>
    </source>
</evidence>
<dbReference type="InterPro" id="IPR019206">
    <property type="entry name" value="DUF2085_TM"/>
</dbReference>
<dbReference type="RefSeq" id="WP_005811095.1">
    <property type="nucleotide sequence ID" value="NZ_CABKQQ010000029.1"/>
</dbReference>
<dbReference type="OMA" id="IILWELP"/>
<dbReference type="EMBL" id="LK996017">
    <property type="protein sequence ID" value="CDX02342.1"/>
    <property type="molecule type" value="Genomic_DNA"/>
</dbReference>
<keyword evidence="1" id="KW-1133">Transmembrane helix</keyword>
<dbReference type="EMBL" id="LOCK01000061">
    <property type="protein sequence ID" value="KTE89897.1"/>
    <property type="molecule type" value="Genomic_DNA"/>
</dbReference>
<feature type="transmembrane region" description="Helical" evidence="1">
    <location>
        <begin position="32"/>
        <end position="51"/>
    </location>
</feature>
<reference evidence="2" key="1">
    <citation type="submission" date="2014-07" db="EMBL/GenBank/DDBJ databases">
        <authorList>
            <person name="Hornung V.Bastian."/>
        </authorList>
    </citation>
    <scope>NUCLEOTIDE SEQUENCE</scope>
    <source>
        <strain evidence="2">PCE-S</strain>
    </source>
</reference>
<reference evidence="3 4" key="2">
    <citation type="submission" date="2015-12" db="EMBL/GenBank/DDBJ databases">
        <title>Draft Genome Sequence of Desulfitobacterium hafniense Strain DH, a Sulfate-reducing Bacterium Isolated from Paddy Soils.</title>
        <authorList>
            <person name="Bao P."/>
            <person name="Zhang X."/>
            <person name="Li G."/>
        </authorList>
    </citation>
    <scope>NUCLEOTIDE SEQUENCE [LARGE SCALE GENOMIC DNA]</scope>
    <source>
        <strain evidence="3 4">DH</strain>
    </source>
</reference>
<dbReference type="OrthoDB" id="9810176at2"/>
<proteinExistence type="predicted"/>